<accession>A0A0E0HAU4</accession>
<dbReference type="AlphaFoldDB" id="A0A0E0HAU4"/>
<dbReference type="HOGENOM" id="CLU_150300_0_0_1"/>
<organism evidence="1">
    <name type="scientific">Oryza nivara</name>
    <name type="common">Indian wild rice</name>
    <name type="synonym">Oryza sativa f. spontanea</name>
    <dbReference type="NCBI Taxonomy" id="4536"/>
    <lineage>
        <taxon>Eukaryota</taxon>
        <taxon>Viridiplantae</taxon>
        <taxon>Streptophyta</taxon>
        <taxon>Embryophyta</taxon>
        <taxon>Tracheophyta</taxon>
        <taxon>Spermatophyta</taxon>
        <taxon>Magnoliopsida</taxon>
        <taxon>Liliopsida</taxon>
        <taxon>Poales</taxon>
        <taxon>Poaceae</taxon>
        <taxon>BOP clade</taxon>
        <taxon>Oryzoideae</taxon>
        <taxon>Oryzeae</taxon>
        <taxon>Oryzinae</taxon>
        <taxon>Oryza</taxon>
    </lineage>
</organism>
<protein>
    <submittedName>
        <fullName evidence="1">Uncharacterized protein</fullName>
    </submittedName>
</protein>
<dbReference type="Gramene" id="ONIVA05G07150.1">
    <property type="protein sequence ID" value="ONIVA05G07150.1"/>
    <property type="gene ID" value="ONIVA05G07150"/>
</dbReference>
<reference evidence="1" key="1">
    <citation type="submission" date="2015-04" db="UniProtKB">
        <authorList>
            <consortium name="EnsemblPlants"/>
        </authorList>
    </citation>
    <scope>IDENTIFICATION</scope>
    <source>
        <strain evidence="1">SL10</strain>
    </source>
</reference>
<proteinExistence type="predicted"/>
<reference evidence="1" key="2">
    <citation type="submission" date="2018-04" db="EMBL/GenBank/DDBJ databases">
        <title>OnivRS2 (Oryza nivara Reference Sequence Version 2).</title>
        <authorList>
            <person name="Zhang J."/>
            <person name="Kudrna D."/>
            <person name="Lee S."/>
            <person name="Talag J."/>
            <person name="Rajasekar S."/>
            <person name="Welchert J."/>
            <person name="Hsing Y.-I."/>
            <person name="Wing R.A."/>
        </authorList>
    </citation>
    <scope>NUCLEOTIDE SEQUENCE [LARGE SCALE GENOMIC DNA]</scope>
    <source>
        <strain evidence="1">SL10</strain>
    </source>
</reference>
<evidence type="ECO:0000313" key="1">
    <source>
        <dbReference type="EnsemblPlants" id="ONIVA05G07150.1"/>
    </source>
</evidence>
<dbReference type="Proteomes" id="UP000006591">
    <property type="component" value="Chromosome 5"/>
</dbReference>
<keyword evidence="2" id="KW-1185">Reference proteome</keyword>
<evidence type="ECO:0000313" key="2">
    <source>
        <dbReference type="Proteomes" id="UP000006591"/>
    </source>
</evidence>
<dbReference type="EnsemblPlants" id="ONIVA05G07150.1">
    <property type="protein sequence ID" value="ONIVA05G07150.1"/>
    <property type="gene ID" value="ONIVA05G07150"/>
</dbReference>
<sequence>MSTAVVPKGRSTISVDLTSLTILKPARRPHPSVLPPLLGAATTAAAGPKISVVPVLVLSVSPFRGFVGHAAVARTQEREGPSAAQLLQARSSSTTDGFALGFQLSEFNVVVFKNKLEGKIIYSVLLSLFCLPYHNNYGSFWSGS</sequence>
<name>A0A0E0HAU4_ORYNI</name>